<protein>
    <recommendedName>
        <fullName evidence="4">Apple domain-containing protein</fullName>
    </recommendedName>
</protein>
<dbReference type="Proteomes" id="UP001355207">
    <property type="component" value="Chromosome 1"/>
</dbReference>
<gene>
    <name evidence="2" type="ORF">L201_001070</name>
</gene>
<dbReference type="GeneID" id="91091742"/>
<name>A0AAX4JL96_9TREE</name>
<dbReference type="AlphaFoldDB" id="A0AAX4JL96"/>
<keyword evidence="3" id="KW-1185">Reference proteome</keyword>
<evidence type="ECO:0000313" key="3">
    <source>
        <dbReference type="Proteomes" id="UP001355207"/>
    </source>
</evidence>
<reference evidence="2 3" key="1">
    <citation type="submission" date="2024-01" db="EMBL/GenBank/DDBJ databases">
        <title>Comparative genomics of Cryptococcus and Kwoniella reveals pathogenesis evolution and contrasting modes of karyotype evolution via chromosome fusion or intercentromeric recombination.</title>
        <authorList>
            <person name="Coelho M.A."/>
            <person name="David-Palma M."/>
            <person name="Shea T."/>
            <person name="Bowers K."/>
            <person name="McGinley-Smith S."/>
            <person name="Mohammad A.W."/>
            <person name="Gnirke A."/>
            <person name="Yurkov A.M."/>
            <person name="Nowrousian M."/>
            <person name="Sun S."/>
            <person name="Cuomo C.A."/>
            <person name="Heitman J."/>
        </authorList>
    </citation>
    <scope>NUCLEOTIDE SEQUENCE [LARGE SCALE GENOMIC DNA]</scope>
    <source>
        <strain evidence="2 3">CBS 6074</strain>
    </source>
</reference>
<keyword evidence="1" id="KW-0732">Signal</keyword>
<evidence type="ECO:0000313" key="2">
    <source>
        <dbReference type="EMBL" id="WWC86197.1"/>
    </source>
</evidence>
<dbReference type="EMBL" id="CP144098">
    <property type="protein sequence ID" value="WWC86197.1"/>
    <property type="molecule type" value="Genomic_DNA"/>
</dbReference>
<sequence length="210" mass="24598">MLRILTLILITCLGLTLAQYSGSNLHYRPRRLMWTKDEWFQQLLDDNTQHHNPALFIDNTIQTFCDRSCWEAEYTYSYYRYRTGECLCSFQDVTADIVMDQRQYPDAYPVENYAKLTLLNANFQAFYPCLQQIALFNETYTTPVEECINSCGVPATQRRSIFSVVRPTLTVTEDPPGIYECYCTDRQPAATENDCGLWMNHVFVKYYQVD</sequence>
<organism evidence="2 3">
    <name type="scientific">Kwoniella dendrophila CBS 6074</name>
    <dbReference type="NCBI Taxonomy" id="1295534"/>
    <lineage>
        <taxon>Eukaryota</taxon>
        <taxon>Fungi</taxon>
        <taxon>Dikarya</taxon>
        <taxon>Basidiomycota</taxon>
        <taxon>Agaricomycotina</taxon>
        <taxon>Tremellomycetes</taxon>
        <taxon>Tremellales</taxon>
        <taxon>Cryptococcaceae</taxon>
        <taxon>Kwoniella</taxon>
    </lineage>
</organism>
<dbReference type="RefSeq" id="XP_066072960.1">
    <property type="nucleotide sequence ID" value="XM_066216863.1"/>
</dbReference>
<evidence type="ECO:0008006" key="4">
    <source>
        <dbReference type="Google" id="ProtNLM"/>
    </source>
</evidence>
<feature type="signal peptide" evidence="1">
    <location>
        <begin position="1"/>
        <end position="18"/>
    </location>
</feature>
<proteinExistence type="predicted"/>
<feature type="chain" id="PRO_5043354500" description="Apple domain-containing protein" evidence="1">
    <location>
        <begin position="19"/>
        <end position="210"/>
    </location>
</feature>
<accession>A0AAX4JL96</accession>
<evidence type="ECO:0000256" key="1">
    <source>
        <dbReference type="SAM" id="SignalP"/>
    </source>
</evidence>